<name>G5NA79_SALET</name>
<dbReference type="Proteomes" id="UP000003532">
    <property type="component" value="Unassembled WGS sequence"/>
</dbReference>
<dbReference type="InterPro" id="IPR050738">
    <property type="entry name" value="Sulfatase"/>
</dbReference>
<evidence type="ECO:0000259" key="2">
    <source>
        <dbReference type="Pfam" id="PF00884"/>
    </source>
</evidence>
<dbReference type="GO" id="GO:0004065">
    <property type="term" value="F:arylsulfatase activity"/>
    <property type="evidence" value="ECO:0007669"/>
    <property type="project" value="TreeGrafter"/>
</dbReference>
<evidence type="ECO:0000313" key="4">
    <source>
        <dbReference type="Proteomes" id="UP000003532"/>
    </source>
</evidence>
<reference evidence="3 4" key="1">
    <citation type="journal article" date="2011" name="BMC Genomics">
        <title>Genome sequencing reveals diversification of virulence factor content and possible host adaptation in distinct subpopulations of Salmonella enterica.</title>
        <authorList>
            <person name="den Bakker H.C."/>
            <person name="Moreno Switt A.I."/>
            <person name="Govoni G."/>
            <person name="Cummings C.A."/>
            <person name="Ranieri M.L."/>
            <person name="Degoricija L."/>
            <person name="Hoelzer K."/>
            <person name="Rodriguez-Rivera L.D."/>
            <person name="Brown S."/>
            <person name="Bolchacova E."/>
            <person name="Furtado M.R."/>
            <person name="Wiedmann M."/>
        </authorList>
    </citation>
    <scope>NUCLEOTIDE SEQUENCE [LARGE SCALE GENOMIC DNA]</scope>
    <source>
        <strain evidence="3 4">R8-3668</strain>
    </source>
</reference>
<organism evidence="3 4">
    <name type="scientific">Salmonella enterica subsp. enterica serovar Inverness str. R8-3668</name>
    <dbReference type="NCBI Taxonomy" id="913075"/>
    <lineage>
        <taxon>Bacteria</taxon>
        <taxon>Pseudomonadati</taxon>
        <taxon>Pseudomonadota</taxon>
        <taxon>Gammaproteobacteria</taxon>
        <taxon>Enterobacterales</taxon>
        <taxon>Enterobacteriaceae</taxon>
        <taxon>Salmonella</taxon>
    </lineage>
</organism>
<evidence type="ECO:0000313" key="3">
    <source>
        <dbReference type="EMBL" id="EHC60592.1"/>
    </source>
</evidence>
<accession>G5NA79</accession>
<proteinExistence type="inferred from homology"/>
<protein>
    <submittedName>
        <fullName evidence="3">Choline-sulfatase</fullName>
    </submittedName>
</protein>
<dbReference type="PANTHER" id="PTHR42693">
    <property type="entry name" value="ARYLSULFATASE FAMILY MEMBER"/>
    <property type="match status" value="1"/>
</dbReference>
<dbReference type="SUPFAM" id="SSF53649">
    <property type="entry name" value="Alkaline phosphatase-like"/>
    <property type="match status" value="1"/>
</dbReference>
<dbReference type="EMBL" id="AFCO01000477">
    <property type="protein sequence ID" value="EHC60592.1"/>
    <property type="molecule type" value="Genomic_DNA"/>
</dbReference>
<dbReference type="PANTHER" id="PTHR42693:SF33">
    <property type="entry name" value="ARYLSULFATASE"/>
    <property type="match status" value="1"/>
</dbReference>
<dbReference type="InterPro" id="IPR000917">
    <property type="entry name" value="Sulfatase_N"/>
</dbReference>
<sequence length="226" mass="26377">MKAIILLFDSLNKNYLPPYGDLLTKAPNFQRLAAHAATFDNSYVGSMPCMPARRELHTGRYNFLHREWGPLEPFDDSMPELLKKAGIYTHLISDHLHYWEDGGGNYHNRYSSWDVVRGQEGDHWKASVGEPPIPEVLRVPQKQTGGGVSGLWRHDWANREYIQQEADFPQTKVFDAGCDFIHKNHAEDNWLLQVETFDPHEPFYTTEEYLSLYDDEWQGPHYDWPR</sequence>
<dbReference type="Pfam" id="PF00884">
    <property type="entry name" value="Sulfatase"/>
    <property type="match status" value="1"/>
</dbReference>
<feature type="non-terminal residue" evidence="3">
    <location>
        <position position="226"/>
    </location>
</feature>
<dbReference type="Gene3D" id="3.40.720.10">
    <property type="entry name" value="Alkaline Phosphatase, subunit A"/>
    <property type="match status" value="1"/>
</dbReference>
<comment type="similarity">
    <text evidence="1">Belongs to the sulfatase family.</text>
</comment>
<evidence type="ECO:0000256" key="1">
    <source>
        <dbReference type="ARBA" id="ARBA00008779"/>
    </source>
</evidence>
<feature type="domain" description="Sulfatase N-terminal" evidence="2">
    <location>
        <begin position="4"/>
        <end position="212"/>
    </location>
</feature>
<gene>
    <name evidence="3" type="ORF">LTSEINV_1350</name>
</gene>
<dbReference type="AlphaFoldDB" id="G5NA79"/>
<comment type="caution">
    <text evidence="3">The sequence shown here is derived from an EMBL/GenBank/DDBJ whole genome shotgun (WGS) entry which is preliminary data.</text>
</comment>
<dbReference type="InterPro" id="IPR017850">
    <property type="entry name" value="Alkaline_phosphatase_core_sf"/>
</dbReference>